<proteinExistence type="predicted"/>
<dbReference type="AlphaFoldDB" id="A0A2V1CZ58"/>
<dbReference type="OrthoDB" id="64281at2759"/>
<feature type="domain" description="DUF7492" evidence="2">
    <location>
        <begin position="13"/>
        <end position="167"/>
    </location>
</feature>
<reference evidence="3 4" key="1">
    <citation type="journal article" date="2018" name="Sci. Rep.">
        <title>Comparative genomics provides insights into the lifestyle and reveals functional heterogeneity of dark septate endophytic fungi.</title>
        <authorList>
            <person name="Knapp D.G."/>
            <person name="Nemeth J.B."/>
            <person name="Barry K."/>
            <person name="Hainaut M."/>
            <person name="Henrissat B."/>
            <person name="Johnson J."/>
            <person name="Kuo A."/>
            <person name="Lim J.H.P."/>
            <person name="Lipzen A."/>
            <person name="Nolan M."/>
            <person name="Ohm R.A."/>
            <person name="Tamas L."/>
            <person name="Grigoriev I.V."/>
            <person name="Spatafora J.W."/>
            <person name="Nagy L.G."/>
            <person name="Kovacs G.M."/>
        </authorList>
    </citation>
    <scope>NUCLEOTIDE SEQUENCE [LARGE SCALE GENOMIC DNA]</scope>
    <source>
        <strain evidence="3 4">DSE2036</strain>
    </source>
</reference>
<accession>A0A2V1CZ58</accession>
<feature type="non-terminal residue" evidence="3">
    <location>
        <position position="175"/>
    </location>
</feature>
<dbReference type="Pfam" id="PF24320">
    <property type="entry name" value="DUF7492"/>
    <property type="match status" value="1"/>
</dbReference>
<dbReference type="InterPro" id="IPR055915">
    <property type="entry name" value="DUF7492"/>
</dbReference>
<feature type="region of interest" description="Disordered" evidence="1">
    <location>
        <begin position="151"/>
        <end position="175"/>
    </location>
</feature>
<evidence type="ECO:0000313" key="3">
    <source>
        <dbReference type="EMBL" id="PVH90483.1"/>
    </source>
</evidence>
<dbReference type="EMBL" id="KZ806278">
    <property type="protein sequence ID" value="PVH90483.1"/>
    <property type="molecule type" value="Genomic_DNA"/>
</dbReference>
<evidence type="ECO:0000259" key="2">
    <source>
        <dbReference type="Pfam" id="PF24320"/>
    </source>
</evidence>
<evidence type="ECO:0000256" key="1">
    <source>
        <dbReference type="SAM" id="MobiDB-lite"/>
    </source>
</evidence>
<name>A0A2V1CZ58_9PLEO</name>
<dbReference type="Proteomes" id="UP000244855">
    <property type="component" value="Unassembled WGS sequence"/>
</dbReference>
<organism evidence="3 4">
    <name type="scientific">Periconia macrospinosa</name>
    <dbReference type="NCBI Taxonomy" id="97972"/>
    <lineage>
        <taxon>Eukaryota</taxon>
        <taxon>Fungi</taxon>
        <taxon>Dikarya</taxon>
        <taxon>Ascomycota</taxon>
        <taxon>Pezizomycotina</taxon>
        <taxon>Dothideomycetes</taxon>
        <taxon>Pleosporomycetidae</taxon>
        <taxon>Pleosporales</taxon>
        <taxon>Massarineae</taxon>
        <taxon>Periconiaceae</taxon>
        <taxon>Periconia</taxon>
    </lineage>
</organism>
<evidence type="ECO:0000313" key="4">
    <source>
        <dbReference type="Proteomes" id="UP000244855"/>
    </source>
</evidence>
<gene>
    <name evidence="3" type="ORF">DM02DRAFT_547714</name>
</gene>
<sequence length="175" mass="19139">MKLYYLYILVTGATAHSWAEKAILFVRDELAGAVGFPRGNVPRQSSLFSDDAMTNLLPPSVREHNVLEESDLICKDTQSTYNYTIGSPPLRAPPAGTIMLMYQENGHVTQLHSTPNKASSGLVSVYGTANSQPSDTLRGVQEHGQLLSRAPFDDGTCYQINNTPESVRSRVANKP</sequence>
<protein>
    <recommendedName>
        <fullName evidence="2">DUF7492 domain-containing protein</fullName>
    </recommendedName>
</protein>
<keyword evidence="4" id="KW-1185">Reference proteome</keyword>